<evidence type="ECO:0000313" key="3">
    <source>
        <dbReference type="Proteomes" id="UP000478008"/>
    </source>
</evidence>
<dbReference type="Proteomes" id="UP000478008">
    <property type="component" value="Unassembled WGS sequence"/>
</dbReference>
<organism evidence="2 3">
    <name type="scientific">Dekkera bruxellensis</name>
    <name type="common">Brettanomyces custersii</name>
    <dbReference type="NCBI Taxonomy" id="5007"/>
    <lineage>
        <taxon>Eukaryota</taxon>
        <taxon>Fungi</taxon>
        <taxon>Dikarya</taxon>
        <taxon>Ascomycota</taxon>
        <taxon>Saccharomycotina</taxon>
        <taxon>Pichiomycetes</taxon>
        <taxon>Pichiales</taxon>
        <taxon>Pichiaceae</taxon>
        <taxon>Brettanomyces</taxon>
    </lineage>
</organism>
<protein>
    <submittedName>
        <fullName evidence="2">DEBR0S2_02542g1_1</fullName>
    </submittedName>
</protein>
<name>A0A7D9CXF7_DEKBR</name>
<accession>A0A7D9CXF7</accession>
<proteinExistence type="predicted"/>
<evidence type="ECO:0000313" key="2">
    <source>
        <dbReference type="EMBL" id="VUG17259.1"/>
    </source>
</evidence>
<sequence length="585" mass="66817">MPFKFLATLSSASSKSLWTRSIYALSTASDVIKITFRQKNKNSAMNDPRANYPELLLTAVNITKTSSLNCSFRSNFFSTFTIDGYLPDESTPDDCNMARCFSILVNSKTLNVLFKDCGENSKTFKLLLIHENSNEKRDRIFSNKLFIELETKAGMTKRYSVNFRIGKESFDLRVEHIYLEMLKDQSLTDNIKEFRKGSSTDNKSRTNDTGSRVHQIILETSILRNFIAMFSNTLEDFKIEMYPNARKIQFHGFNRQKALSARTKLTPLSNQPMSLSIQVSLNDLIYDNIMKTSDTNSKMKDKFQVSFRLRYMRTFIQLIGNDYSFHNSSIQTHDHSRDILNGIGNNYCELLLIRSTFPIVFDRKYREDDSSEDGPVCCEITLIAATDSETDKVDLNNMESVRLGSALDNLHSGMKRKNGLTYLESVKKLELARSGRNPSTSGPLFVPLDGSDFESADTDQQEKKSKDALIGSDDVMKNSNIPTESSKTEKNLHIKKNTKVQNENIISENMNGENEEFHKGNKDYDSIFWDNVKYHRAAINRLETEVPLIKNKNKENDGDEEKEEDHITQLLGPTQKNTFKGVFGN</sequence>
<gene>
    <name evidence="2" type="ORF">DEBR0S2_02542G</name>
</gene>
<dbReference type="AlphaFoldDB" id="A0A7D9CXF7"/>
<feature type="region of interest" description="Disordered" evidence="1">
    <location>
        <begin position="432"/>
        <end position="491"/>
    </location>
</feature>
<dbReference type="Gene3D" id="3.70.10.10">
    <property type="match status" value="1"/>
</dbReference>
<reference evidence="2 3" key="1">
    <citation type="submission" date="2019-07" db="EMBL/GenBank/DDBJ databases">
        <authorList>
            <person name="Friedrich A."/>
            <person name="Schacherer J."/>
        </authorList>
    </citation>
    <scope>NUCLEOTIDE SEQUENCE [LARGE SCALE GENOMIC DNA]</scope>
</reference>
<dbReference type="EMBL" id="CABFWN010000002">
    <property type="protein sequence ID" value="VUG17259.1"/>
    <property type="molecule type" value="Genomic_DNA"/>
</dbReference>
<keyword evidence="3" id="KW-1185">Reference proteome</keyword>
<evidence type="ECO:0000256" key="1">
    <source>
        <dbReference type="SAM" id="MobiDB-lite"/>
    </source>
</evidence>